<dbReference type="Gene3D" id="3.40.50.300">
    <property type="entry name" value="P-loop containing nucleotide triphosphate hydrolases"/>
    <property type="match status" value="1"/>
</dbReference>
<dbReference type="PROSITE" id="PS00211">
    <property type="entry name" value="ABC_TRANSPORTER_1"/>
    <property type="match status" value="1"/>
</dbReference>
<keyword evidence="2" id="KW-0813">Transport</keyword>
<dbReference type="RefSeq" id="WP_313793980.1">
    <property type="nucleotide sequence ID" value="NZ_CP102453.1"/>
</dbReference>
<gene>
    <name evidence="6" type="ORF">NRE15_02170</name>
</gene>
<evidence type="ECO:0000313" key="7">
    <source>
        <dbReference type="Proteomes" id="UP001315967"/>
    </source>
</evidence>
<dbReference type="EMBL" id="CP102453">
    <property type="protein sequence ID" value="UUX34478.1"/>
    <property type="molecule type" value="Genomic_DNA"/>
</dbReference>
<evidence type="ECO:0000313" key="6">
    <source>
        <dbReference type="EMBL" id="UUX34478.1"/>
    </source>
</evidence>
<name>A0ABY5P6V9_9LACT</name>
<dbReference type="PANTHER" id="PTHR43166:SF4">
    <property type="entry name" value="PHOSPHONATES IMPORT ATP-BINDING PROTEIN PHNC"/>
    <property type="match status" value="1"/>
</dbReference>
<dbReference type="InterPro" id="IPR050086">
    <property type="entry name" value="MetN_ABC_transporter-like"/>
</dbReference>
<evidence type="ECO:0000259" key="5">
    <source>
        <dbReference type="PROSITE" id="PS50893"/>
    </source>
</evidence>
<dbReference type="Proteomes" id="UP001315967">
    <property type="component" value="Chromosome"/>
</dbReference>
<accession>A0ABY5P6V9</accession>
<organism evidence="6 7">
    <name type="scientific">Fundicoccus culcitae</name>
    <dbReference type="NCBI Taxonomy" id="2969821"/>
    <lineage>
        <taxon>Bacteria</taxon>
        <taxon>Bacillati</taxon>
        <taxon>Bacillota</taxon>
        <taxon>Bacilli</taxon>
        <taxon>Lactobacillales</taxon>
        <taxon>Aerococcaceae</taxon>
        <taxon>Fundicoccus</taxon>
    </lineage>
</organism>
<dbReference type="PROSITE" id="PS50893">
    <property type="entry name" value="ABC_TRANSPORTER_2"/>
    <property type="match status" value="1"/>
</dbReference>
<comment type="similarity">
    <text evidence="1">Belongs to the ABC transporter superfamily.</text>
</comment>
<dbReference type="Pfam" id="PF00005">
    <property type="entry name" value="ABC_tran"/>
    <property type="match status" value="1"/>
</dbReference>
<keyword evidence="7" id="KW-1185">Reference proteome</keyword>
<keyword evidence="3" id="KW-0547">Nucleotide-binding</keyword>
<dbReference type="InterPro" id="IPR003593">
    <property type="entry name" value="AAA+_ATPase"/>
</dbReference>
<dbReference type="GO" id="GO:0005524">
    <property type="term" value="F:ATP binding"/>
    <property type="evidence" value="ECO:0007669"/>
    <property type="project" value="UniProtKB-KW"/>
</dbReference>
<dbReference type="InterPro" id="IPR017871">
    <property type="entry name" value="ABC_transporter-like_CS"/>
</dbReference>
<keyword evidence="4 6" id="KW-0067">ATP-binding</keyword>
<protein>
    <submittedName>
        <fullName evidence="6">ATP-binding cassette domain-containing protein</fullName>
    </submittedName>
</protein>
<evidence type="ECO:0000256" key="2">
    <source>
        <dbReference type="ARBA" id="ARBA00022448"/>
    </source>
</evidence>
<evidence type="ECO:0000256" key="3">
    <source>
        <dbReference type="ARBA" id="ARBA00022741"/>
    </source>
</evidence>
<dbReference type="InterPro" id="IPR003439">
    <property type="entry name" value="ABC_transporter-like_ATP-bd"/>
</dbReference>
<dbReference type="SUPFAM" id="SSF52540">
    <property type="entry name" value="P-loop containing nucleoside triphosphate hydrolases"/>
    <property type="match status" value="1"/>
</dbReference>
<sequence>MSLKVSKLSKKFGKNQIINQYDFSVTSDEITIVLGESGSGKTTLLRMINNLETVDEGSIELDGTFLVKDGQYQSAATIKEYQQKIGLVFQDYQLFPNLTVLENLLLAPLSNKYDSRDNLLEKAKSLLNQMGIEGKEDVKPYQLSGGQKQRVAIARAMMMNPSLLCFDEPTSALDDKTVSKVAELILQLKAQGMMILIITHDRTLVELLGNQAKVVESVDFV</sequence>
<dbReference type="InterPro" id="IPR027417">
    <property type="entry name" value="P-loop_NTPase"/>
</dbReference>
<dbReference type="PANTHER" id="PTHR43166">
    <property type="entry name" value="AMINO ACID IMPORT ATP-BINDING PROTEIN"/>
    <property type="match status" value="1"/>
</dbReference>
<evidence type="ECO:0000256" key="1">
    <source>
        <dbReference type="ARBA" id="ARBA00005417"/>
    </source>
</evidence>
<proteinExistence type="inferred from homology"/>
<feature type="domain" description="ABC transporter" evidence="5">
    <location>
        <begin position="3"/>
        <end position="220"/>
    </location>
</feature>
<reference evidence="6 7" key="1">
    <citation type="submission" date="2022-08" db="EMBL/GenBank/DDBJ databases">
        <title>Aerococcaceae sp. nov isolated from spoiled eye mask.</title>
        <authorList>
            <person name="Zhou G."/>
            <person name="Xie X.-B."/>
            <person name="Shi Q.-S."/>
            <person name="Wang Y.-S."/>
            <person name="Wen X."/>
            <person name="Peng H."/>
            <person name="Yang X.-J."/>
            <person name="Tao H.-B."/>
            <person name="Huang X.-M."/>
        </authorList>
    </citation>
    <scope>NUCLEOTIDE SEQUENCE [LARGE SCALE GENOMIC DNA]</scope>
    <source>
        <strain evidence="7">DM20194951</strain>
    </source>
</reference>
<dbReference type="SMART" id="SM00382">
    <property type="entry name" value="AAA"/>
    <property type="match status" value="1"/>
</dbReference>
<evidence type="ECO:0000256" key="4">
    <source>
        <dbReference type="ARBA" id="ARBA00022840"/>
    </source>
</evidence>